<keyword evidence="14" id="KW-1185">Reference proteome</keyword>
<comment type="subcellular location">
    <subcellularLocation>
        <location evidence="1 9">Nucleus</location>
    </subcellularLocation>
</comment>
<evidence type="ECO:0000256" key="6">
    <source>
        <dbReference type="ARBA" id="ARBA00022833"/>
    </source>
</evidence>
<evidence type="ECO:0008006" key="15">
    <source>
        <dbReference type="Google" id="ProtNLM"/>
    </source>
</evidence>
<evidence type="ECO:0000256" key="9">
    <source>
        <dbReference type="PROSITE-ProRule" id="PRU00357"/>
    </source>
</evidence>
<dbReference type="AlphaFoldDB" id="A0AAQ3QKV5"/>
<evidence type="ECO:0000256" key="5">
    <source>
        <dbReference type="ARBA" id="ARBA00022771"/>
    </source>
</evidence>
<dbReference type="InterPro" id="IPR000315">
    <property type="entry name" value="Znf_B-box"/>
</dbReference>
<dbReference type="GO" id="GO:0006355">
    <property type="term" value="P:regulation of DNA-templated transcription"/>
    <property type="evidence" value="ECO:0007669"/>
    <property type="project" value="UniProtKB-ARBA"/>
</dbReference>
<keyword evidence="4" id="KW-0677">Repeat</keyword>
<comment type="similarity">
    <text evidence="2">Belongs to the CONSTANS family.</text>
</comment>
<keyword evidence="5 8" id="KW-0863">Zinc-finger</keyword>
<evidence type="ECO:0000256" key="1">
    <source>
        <dbReference type="ARBA" id="ARBA00004123"/>
    </source>
</evidence>
<evidence type="ECO:0000256" key="10">
    <source>
        <dbReference type="SAM" id="MobiDB-lite"/>
    </source>
</evidence>
<sequence length="449" mass="48655">MVEGGGEGGGRPPEGLPCDHCGEAAVAVLYCQADAARLCLACDADVHAANTLARRHARAPICDNCAAAPASALCAADGLALCTACDADAHAAFVPSAHPRAPVESFSGCPSAIELAAVWGFDLAAKIQDSCPPSHLTSDDDWFSLDATSIVDSSFRELYVPCAKRQKSNSASCGKGRPALLKQLTELVARESVGPSELRPRTPSRLNDRREEEEEKEKEKEQIGYTSLLMMEPSACTALKGSDRLVEDGSLAWDHGSLDHSAQIWDFNSGKSRNQYEYSPLEIGFGTNSAGFMIKSYSELLTESSLGATHVLEDIYDTSCPSANELKKSDMTSGSYKNAKDAASQGKTNSFCKTSDRVQSVGPLHGSSSAGRSKEITFGEPPDGRNETPNMQKDIDSNLLAQNRGNAMLRYKEKRKNRRYEKQIRYESRKLRADSRKRVKGRFVKLTEA</sequence>
<gene>
    <name evidence="13" type="ORF">Cni_G21639</name>
</gene>
<dbReference type="InterPro" id="IPR049808">
    <property type="entry name" value="CONSTANS-like_Bbox1"/>
</dbReference>
<evidence type="ECO:0000256" key="7">
    <source>
        <dbReference type="ARBA" id="ARBA00023242"/>
    </source>
</evidence>
<evidence type="ECO:0000256" key="4">
    <source>
        <dbReference type="ARBA" id="ARBA00022737"/>
    </source>
</evidence>
<evidence type="ECO:0000259" key="11">
    <source>
        <dbReference type="PROSITE" id="PS50119"/>
    </source>
</evidence>
<feature type="domain" description="B box-type" evidence="11">
    <location>
        <begin position="57"/>
        <end position="103"/>
    </location>
</feature>
<dbReference type="PANTHER" id="PTHR31717:SF45">
    <property type="entry name" value="ZINC FINGER PROTEIN CONSTANS-LIKE 14-RELATED"/>
    <property type="match status" value="1"/>
</dbReference>
<keyword evidence="3" id="KW-0479">Metal-binding</keyword>
<evidence type="ECO:0000256" key="8">
    <source>
        <dbReference type="PROSITE-ProRule" id="PRU00024"/>
    </source>
</evidence>
<dbReference type="InterPro" id="IPR010402">
    <property type="entry name" value="CCT_domain"/>
</dbReference>
<feature type="region of interest" description="Disordered" evidence="10">
    <location>
        <begin position="330"/>
        <end position="392"/>
    </location>
</feature>
<evidence type="ECO:0000256" key="2">
    <source>
        <dbReference type="ARBA" id="ARBA00010024"/>
    </source>
</evidence>
<feature type="domain" description="CCT" evidence="12">
    <location>
        <begin position="404"/>
        <end position="446"/>
    </location>
</feature>
<dbReference type="PANTHER" id="PTHR31717">
    <property type="entry name" value="ZINC FINGER PROTEIN CONSTANS-LIKE 10"/>
    <property type="match status" value="1"/>
</dbReference>
<dbReference type="Pfam" id="PF06203">
    <property type="entry name" value="CCT"/>
    <property type="match status" value="1"/>
</dbReference>
<dbReference type="GO" id="GO:0008270">
    <property type="term" value="F:zinc ion binding"/>
    <property type="evidence" value="ECO:0007669"/>
    <property type="project" value="UniProtKB-KW"/>
</dbReference>
<feature type="compositionally biased region" description="Basic and acidic residues" evidence="10">
    <location>
        <begin position="372"/>
        <end position="386"/>
    </location>
</feature>
<organism evidence="13 14">
    <name type="scientific">Canna indica</name>
    <name type="common">Indian-shot</name>
    <dbReference type="NCBI Taxonomy" id="4628"/>
    <lineage>
        <taxon>Eukaryota</taxon>
        <taxon>Viridiplantae</taxon>
        <taxon>Streptophyta</taxon>
        <taxon>Embryophyta</taxon>
        <taxon>Tracheophyta</taxon>
        <taxon>Spermatophyta</taxon>
        <taxon>Magnoliopsida</taxon>
        <taxon>Liliopsida</taxon>
        <taxon>Zingiberales</taxon>
        <taxon>Cannaceae</taxon>
        <taxon>Canna</taxon>
    </lineage>
</organism>
<dbReference type="PROSITE" id="PS50119">
    <property type="entry name" value="ZF_BBOX"/>
    <property type="match status" value="2"/>
</dbReference>
<evidence type="ECO:0000259" key="12">
    <source>
        <dbReference type="PROSITE" id="PS51017"/>
    </source>
</evidence>
<dbReference type="GO" id="GO:0005634">
    <property type="term" value="C:nucleus"/>
    <property type="evidence" value="ECO:0007669"/>
    <property type="project" value="UniProtKB-SubCell"/>
</dbReference>
<dbReference type="SMART" id="SM00336">
    <property type="entry name" value="BBOX"/>
    <property type="match status" value="2"/>
</dbReference>
<feature type="domain" description="B box-type" evidence="11">
    <location>
        <begin position="13"/>
        <end position="61"/>
    </location>
</feature>
<dbReference type="EMBL" id="CP136896">
    <property type="protein sequence ID" value="WOL12871.1"/>
    <property type="molecule type" value="Genomic_DNA"/>
</dbReference>
<keyword evidence="7 9" id="KW-0539">Nucleus</keyword>
<feature type="region of interest" description="Disordered" evidence="10">
    <location>
        <begin position="191"/>
        <end position="222"/>
    </location>
</feature>
<protein>
    <recommendedName>
        <fullName evidence="15">CONSTANS-like protein</fullName>
    </recommendedName>
</protein>
<proteinExistence type="inferred from homology"/>
<evidence type="ECO:0000313" key="14">
    <source>
        <dbReference type="Proteomes" id="UP001327560"/>
    </source>
</evidence>
<dbReference type="CDD" id="cd19821">
    <property type="entry name" value="Bbox1_BBX-like"/>
    <property type="match status" value="1"/>
</dbReference>
<evidence type="ECO:0000256" key="3">
    <source>
        <dbReference type="ARBA" id="ARBA00022723"/>
    </source>
</evidence>
<name>A0AAQ3QKV5_9LILI</name>
<evidence type="ECO:0000313" key="13">
    <source>
        <dbReference type="EMBL" id="WOL12871.1"/>
    </source>
</evidence>
<accession>A0AAQ3QKV5</accession>
<dbReference type="Proteomes" id="UP001327560">
    <property type="component" value="Chromosome 7"/>
</dbReference>
<reference evidence="13 14" key="1">
    <citation type="submission" date="2023-10" db="EMBL/GenBank/DDBJ databases">
        <title>Chromosome-scale genome assembly provides insights into flower coloration mechanisms of Canna indica.</title>
        <authorList>
            <person name="Li C."/>
        </authorList>
    </citation>
    <scope>NUCLEOTIDE SEQUENCE [LARGE SCALE GENOMIC DNA]</scope>
    <source>
        <tissue evidence="13">Flower</tissue>
    </source>
</reference>
<keyword evidence="6" id="KW-0862">Zinc</keyword>
<dbReference type="PROSITE" id="PS51017">
    <property type="entry name" value="CCT"/>
    <property type="match status" value="1"/>
</dbReference>